<dbReference type="SUPFAM" id="SSF52047">
    <property type="entry name" value="RNI-like"/>
    <property type="match status" value="1"/>
</dbReference>
<evidence type="ECO:0000313" key="1">
    <source>
        <dbReference type="EMBL" id="GAO14666.1"/>
    </source>
</evidence>
<evidence type="ECO:0008006" key="3">
    <source>
        <dbReference type="Google" id="ProtNLM"/>
    </source>
</evidence>
<sequence length="796" mass="88014">MWREHGPLPSYQEATSGPDWIQLVAPYCDFEDCRALCLVSRRFWNTFAPLLWRDLLRAARLSGLDPGDGECLLVPLVRRVQGCEIFTQPLDLAWWRCFAFDRLDKVSHLTRAQVRVLDARHFAKTAYSFSSLQTDRTLTETLRRAVRLLPNVHAMLLDGHADVNVPLLMGHDSADSGLSSLWVLSVAGCSRQLPKSFFTLPRIQTLVYLDLSDNPGSLLPLAQPGLLPSLRVLKIKGRELDDCTLHQLMRRFGRQLWSLDVTNNNVTDEAIQHLGDRCFPDSQVRSSARSEIEGRIVTQPGGSSHYGRFLHFEESLLSPTFSHPERFFVDSPAYTARADATAQASRGRRSDGGAPVVKDDAGAAISALVDLENLELGQRRQNCAGLTHLHLSGNNGISSTGIQKLLYVSQGHIEGLSCDSAPILPRSADVSKVWPPNASLSGFIGAAHCFRPALSCNLRALRLHHSVVTNIPTLDAQGLSKMERLLIAETTIRERAEGAYPQTLVPDMNPRLSSLTLTCLPRRSSGPLISRLIQFLKLLSLQERAIQDLSSFTASTRRGPTLLKGLRHLRLEFEPDCMDDGLSTLTDWEAEELIEPGEGMFSFFGQEWAAAGRRVLDTQASLPRRPRLRAPKSGEADDGNGAVVEDHQLVAADRDTAEFLTHHGNWNGAPFVADVWTGPSSADASAVLKDYRRMVLEDNIRDGIAPATPAQIQAGAPRKSFIYNVAWSAAVMPGELKPPSRAELAGMRDVVDALKTYRLQGRARYAQQKRQSQMSGNRAPLGAPHYFWTGRLQVST</sequence>
<gene>
    <name evidence="1" type="ORF">UVI_02008860</name>
</gene>
<reference evidence="2" key="1">
    <citation type="journal article" date="2016" name="Genome Announc.">
        <title>Genome sequence of Ustilaginoidea virens IPU010, a rice pathogenic fungus causing false smut.</title>
        <authorList>
            <person name="Kumagai T."/>
            <person name="Ishii T."/>
            <person name="Terai G."/>
            <person name="Umemura M."/>
            <person name="Machida M."/>
            <person name="Asai K."/>
        </authorList>
    </citation>
    <scope>NUCLEOTIDE SEQUENCE [LARGE SCALE GENOMIC DNA]</scope>
    <source>
        <strain evidence="2">IPU010</strain>
    </source>
</reference>
<comment type="caution">
    <text evidence="1">The sequence shown here is derived from an EMBL/GenBank/DDBJ whole genome shotgun (WGS) entry which is preliminary data.</text>
</comment>
<dbReference type="EMBL" id="BBTG02000003">
    <property type="protein sequence ID" value="GAO14666.1"/>
    <property type="molecule type" value="Genomic_DNA"/>
</dbReference>
<dbReference type="SMART" id="SM00367">
    <property type="entry name" value="LRR_CC"/>
    <property type="match status" value="2"/>
</dbReference>
<accession>A0A1B5KX59</accession>
<dbReference type="Pfam" id="PF13516">
    <property type="entry name" value="LRR_6"/>
    <property type="match status" value="1"/>
</dbReference>
<protein>
    <recommendedName>
        <fullName evidence="3">Leucine rich repeat domain containing protein</fullName>
    </recommendedName>
</protein>
<proteinExistence type="predicted"/>
<organism evidence="1 2">
    <name type="scientific">Ustilaginoidea virens</name>
    <name type="common">Rice false smut fungus</name>
    <name type="synonym">Villosiclava virens</name>
    <dbReference type="NCBI Taxonomy" id="1159556"/>
    <lineage>
        <taxon>Eukaryota</taxon>
        <taxon>Fungi</taxon>
        <taxon>Dikarya</taxon>
        <taxon>Ascomycota</taxon>
        <taxon>Pezizomycotina</taxon>
        <taxon>Sordariomycetes</taxon>
        <taxon>Hypocreomycetidae</taxon>
        <taxon>Hypocreales</taxon>
        <taxon>Clavicipitaceae</taxon>
        <taxon>Ustilaginoidea</taxon>
    </lineage>
</organism>
<dbReference type="AlphaFoldDB" id="A0A1B5KX59"/>
<dbReference type="InterPro" id="IPR001611">
    <property type="entry name" value="Leu-rich_rpt"/>
</dbReference>
<dbReference type="InterPro" id="IPR032675">
    <property type="entry name" value="LRR_dom_sf"/>
</dbReference>
<dbReference type="Proteomes" id="UP000054053">
    <property type="component" value="Unassembled WGS sequence"/>
</dbReference>
<name>A0A1B5KX59_USTVR</name>
<evidence type="ECO:0000313" key="2">
    <source>
        <dbReference type="Proteomes" id="UP000054053"/>
    </source>
</evidence>
<dbReference type="Gene3D" id="3.80.10.10">
    <property type="entry name" value="Ribonuclease Inhibitor"/>
    <property type="match status" value="1"/>
</dbReference>
<dbReference type="InterPro" id="IPR006553">
    <property type="entry name" value="Leu-rich_rpt_Cys-con_subtyp"/>
</dbReference>